<evidence type="ECO:0000313" key="2">
    <source>
        <dbReference type="EMBL" id="RDI97375.1"/>
    </source>
</evidence>
<keyword evidence="1" id="KW-0812">Transmembrane</keyword>
<keyword evidence="3" id="KW-1185">Reference proteome</keyword>
<dbReference type="Proteomes" id="UP000254711">
    <property type="component" value="Unassembled WGS sequence"/>
</dbReference>
<accession>A0A370K3Y8</accession>
<dbReference type="AlphaFoldDB" id="A0A370K3Y8"/>
<dbReference type="OrthoDB" id="5958915at2"/>
<evidence type="ECO:0000256" key="1">
    <source>
        <dbReference type="SAM" id="Phobius"/>
    </source>
</evidence>
<dbReference type="RefSeq" id="WP_114826221.1">
    <property type="nucleotide sequence ID" value="NZ_QQSY01000005.1"/>
</dbReference>
<evidence type="ECO:0000313" key="3">
    <source>
        <dbReference type="Proteomes" id="UP000254711"/>
    </source>
</evidence>
<sequence length="69" mass="7338">MSINHPAAPVPGSPWYRQPILWLGVAIFAASLAGCVWMIVLGARYADKPLATQHPVFGVPSSSHSSAPR</sequence>
<comment type="caution">
    <text evidence="2">The sequence shown here is derived from an EMBL/GenBank/DDBJ whole genome shotgun (WGS) entry which is preliminary data.</text>
</comment>
<proteinExistence type="predicted"/>
<protein>
    <submittedName>
        <fullName evidence="2">Uncharacterized protein</fullName>
    </submittedName>
</protein>
<dbReference type="EMBL" id="QQSY01000005">
    <property type="protein sequence ID" value="RDI97375.1"/>
    <property type="molecule type" value="Genomic_DNA"/>
</dbReference>
<gene>
    <name evidence="2" type="ORF">DVT68_16600</name>
</gene>
<keyword evidence="1" id="KW-1133">Transmembrane helix</keyword>
<organism evidence="2 3">
    <name type="scientific">Dyella solisilvae</name>
    <dbReference type="NCBI Taxonomy" id="1920168"/>
    <lineage>
        <taxon>Bacteria</taxon>
        <taxon>Pseudomonadati</taxon>
        <taxon>Pseudomonadota</taxon>
        <taxon>Gammaproteobacteria</taxon>
        <taxon>Lysobacterales</taxon>
        <taxon>Rhodanobacteraceae</taxon>
        <taxon>Dyella</taxon>
    </lineage>
</organism>
<reference evidence="2 3" key="1">
    <citation type="submission" date="2018-07" db="EMBL/GenBank/DDBJ databases">
        <title>Dyella solisilvae sp. nov., isolated from the pine and broad-leaved mixed forest soil.</title>
        <authorList>
            <person name="Gao Z."/>
            <person name="Qiu L."/>
        </authorList>
    </citation>
    <scope>NUCLEOTIDE SEQUENCE [LARGE SCALE GENOMIC DNA]</scope>
    <source>
        <strain evidence="2 3">DHG54</strain>
    </source>
</reference>
<feature type="transmembrane region" description="Helical" evidence="1">
    <location>
        <begin position="20"/>
        <end position="40"/>
    </location>
</feature>
<keyword evidence="1" id="KW-0472">Membrane</keyword>
<name>A0A370K3Y8_9GAMM</name>